<evidence type="ECO:0000259" key="2">
    <source>
        <dbReference type="Pfam" id="PF11695"/>
    </source>
</evidence>
<feature type="domain" description="DUF3291" evidence="2">
    <location>
        <begin position="44"/>
        <end position="107"/>
    </location>
</feature>
<dbReference type="InterPro" id="IPR011008">
    <property type="entry name" value="Dimeric_a/b-barrel"/>
</dbReference>
<accession>A0A0H3K4U3</accession>
<evidence type="ECO:0000313" key="4">
    <source>
        <dbReference type="Proteomes" id="UP000001175"/>
    </source>
</evidence>
<name>A0A0H3K4U3_SYNP6</name>
<dbReference type="InterPro" id="IPR021708">
    <property type="entry name" value="DUF3291"/>
</dbReference>
<dbReference type="GeneID" id="72430979"/>
<protein>
    <recommendedName>
        <fullName evidence="2">DUF3291 domain-containing protein</fullName>
    </recommendedName>
</protein>
<gene>
    <name evidence="3" type="ordered locus">syc1990_d</name>
</gene>
<organism evidence="3 4">
    <name type="scientific">Synechococcus sp. (strain ATCC 27144 / PCC 6301 / SAUG 1402/1)</name>
    <name type="common">Anacystis nidulans</name>
    <dbReference type="NCBI Taxonomy" id="269084"/>
    <lineage>
        <taxon>Bacteria</taxon>
        <taxon>Bacillati</taxon>
        <taxon>Cyanobacteriota</taxon>
        <taxon>Cyanophyceae</taxon>
        <taxon>Synechococcales</taxon>
        <taxon>Synechococcaceae</taxon>
        <taxon>Synechococcus</taxon>
    </lineage>
</organism>
<proteinExistence type="predicted"/>
<dbReference type="eggNOG" id="COG2329">
    <property type="taxonomic scope" value="Bacteria"/>
</dbReference>
<dbReference type="RefSeq" id="WP_011244300.1">
    <property type="nucleotide sequence ID" value="NC_006576.1"/>
</dbReference>
<dbReference type="Proteomes" id="UP000001175">
    <property type="component" value="Chromosome"/>
</dbReference>
<dbReference type="Pfam" id="PF11695">
    <property type="entry name" value="DUF3291"/>
    <property type="match status" value="1"/>
</dbReference>
<dbReference type="EMBL" id="AP008231">
    <property type="protein sequence ID" value="BAD80180.1"/>
    <property type="molecule type" value="Genomic_DNA"/>
</dbReference>
<evidence type="ECO:0000256" key="1">
    <source>
        <dbReference type="SAM" id="MobiDB-lite"/>
    </source>
</evidence>
<dbReference type="AlphaFoldDB" id="A0A0H3K4U3"/>
<evidence type="ECO:0000313" key="3">
    <source>
        <dbReference type="EMBL" id="BAD80180.1"/>
    </source>
</evidence>
<reference evidence="3 4" key="1">
    <citation type="journal article" date="2007" name="Photosyn. Res.">
        <title>Complete nucleotide sequence of the freshwater unicellular cyanobacterium Synechococcus elongatus PCC 6301 chromosome: gene content and organization.</title>
        <authorList>
            <person name="Sugita C."/>
            <person name="Ogata K."/>
            <person name="Shikata M."/>
            <person name="Jikuya H."/>
            <person name="Takano J."/>
            <person name="Furumichi M."/>
            <person name="Kanehisa M."/>
            <person name="Omata T."/>
            <person name="Sugiura M."/>
            <person name="Sugita M."/>
        </authorList>
    </citation>
    <scope>NUCLEOTIDE SEQUENCE [LARGE SCALE GENOMIC DNA]</scope>
    <source>
        <strain evidence="4">ATCC 27144 / PCC 6301 / SAUG 1402/1</strain>
    </source>
</reference>
<sequence length="134" mass="15484">MPLISVTRLKLRNVLYLPRLLPFSLRSTWQAKRAPGNLGVKLLQDRNLAFWTCTAWTDEGAMRRFMRADAHGQAMTKLMDWCSEASVVHWQQDQPDLPDWQEAHRRMIAEGRPSKVNHPSAAHQAFQVDPPRRA</sequence>
<dbReference type="KEGG" id="syc:syc1990_d"/>
<dbReference type="SUPFAM" id="SSF54909">
    <property type="entry name" value="Dimeric alpha+beta barrel"/>
    <property type="match status" value="1"/>
</dbReference>
<feature type="region of interest" description="Disordered" evidence="1">
    <location>
        <begin position="109"/>
        <end position="134"/>
    </location>
</feature>